<organism evidence="1 2">
    <name type="scientific">Alligator mississippiensis</name>
    <name type="common">American alligator</name>
    <dbReference type="NCBI Taxonomy" id="8496"/>
    <lineage>
        <taxon>Eukaryota</taxon>
        <taxon>Metazoa</taxon>
        <taxon>Chordata</taxon>
        <taxon>Craniata</taxon>
        <taxon>Vertebrata</taxon>
        <taxon>Euteleostomi</taxon>
        <taxon>Archelosauria</taxon>
        <taxon>Archosauria</taxon>
        <taxon>Crocodylia</taxon>
        <taxon>Alligatoridae</taxon>
        <taxon>Alligatorinae</taxon>
        <taxon>Alligator</taxon>
    </lineage>
</organism>
<protein>
    <submittedName>
        <fullName evidence="1">Uncharacterized protein</fullName>
    </submittedName>
</protein>
<sequence>MAVATVDCSATIAATATTATQGKKIIETEKRKWENDHPLEELKMKRQRNSEKWIRYSAGVNKRSSSEVKGICTQWCNKGTCCFFHRCCLLGYKLTGVFPW</sequence>
<reference evidence="1 2" key="1">
    <citation type="journal article" date="2012" name="Genome Biol.">
        <title>Sequencing three crocodilian genomes to illuminate the evolution of archosaurs and amniotes.</title>
        <authorList>
            <person name="St John J.A."/>
            <person name="Braun E.L."/>
            <person name="Isberg S.R."/>
            <person name="Miles L.G."/>
            <person name="Chong A.Y."/>
            <person name="Gongora J."/>
            <person name="Dalzell P."/>
            <person name="Moran C."/>
            <person name="Bed'hom B."/>
            <person name="Abzhanov A."/>
            <person name="Burgess S.C."/>
            <person name="Cooksey A.M."/>
            <person name="Castoe T.A."/>
            <person name="Crawford N.G."/>
            <person name="Densmore L.D."/>
            <person name="Drew J.C."/>
            <person name="Edwards S.V."/>
            <person name="Faircloth B.C."/>
            <person name="Fujita M.K."/>
            <person name="Greenwold M.J."/>
            <person name="Hoffmann F.G."/>
            <person name="Howard J.M."/>
            <person name="Iguchi T."/>
            <person name="Janes D.E."/>
            <person name="Khan S.Y."/>
            <person name="Kohno S."/>
            <person name="de Koning A.J."/>
            <person name="Lance S.L."/>
            <person name="McCarthy F.M."/>
            <person name="McCormack J.E."/>
            <person name="Merchant M.E."/>
            <person name="Peterson D.G."/>
            <person name="Pollock D.D."/>
            <person name="Pourmand N."/>
            <person name="Raney B.J."/>
            <person name="Roessler K.A."/>
            <person name="Sanford J.R."/>
            <person name="Sawyer R.H."/>
            <person name="Schmidt C.J."/>
            <person name="Triplett E.W."/>
            <person name="Tuberville T.D."/>
            <person name="Venegas-Anaya M."/>
            <person name="Howard J.T."/>
            <person name="Jarvis E.D."/>
            <person name="Guillette L.J.Jr."/>
            <person name="Glenn T.C."/>
            <person name="Green R.E."/>
            <person name="Ray D.A."/>
        </authorList>
    </citation>
    <scope>NUCLEOTIDE SEQUENCE [LARGE SCALE GENOMIC DNA]</scope>
    <source>
        <strain evidence="1">KSC_2009_1</strain>
    </source>
</reference>
<proteinExistence type="predicted"/>
<dbReference type="AlphaFoldDB" id="A0A151NEX2"/>
<dbReference type="EMBL" id="AKHW03003201">
    <property type="protein sequence ID" value="KYO35362.1"/>
    <property type="molecule type" value="Genomic_DNA"/>
</dbReference>
<evidence type="ECO:0000313" key="2">
    <source>
        <dbReference type="Proteomes" id="UP000050525"/>
    </source>
</evidence>
<accession>A0A151NEX2</accession>
<gene>
    <name evidence="1" type="ORF">Y1Q_0007950</name>
</gene>
<keyword evidence="2" id="KW-1185">Reference proteome</keyword>
<evidence type="ECO:0000313" key="1">
    <source>
        <dbReference type="EMBL" id="KYO35362.1"/>
    </source>
</evidence>
<comment type="caution">
    <text evidence="1">The sequence shown here is derived from an EMBL/GenBank/DDBJ whole genome shotgun (WGS) entry which is preliminary data.</text>
</comment>
<name>A0A151NEX2_ALLMI</name>
<dbReference type="Proteomes" id="UP000050525">
    <property type="component" value="Unassembled WGS sequence"/>
</dbReference>